<dbReference type="PANTHER" id="PTHR11133">
    <property type="entry name" value="SACCHAROPINE DEHYDROGENASE"/>
    <property type="match status" value="1"/>
</dbReference>
<gene>
    <name evidence="3" type="ORF">Sangu_1405000</name>
</gene>
<dbReference type="GO" id="GO:0019878">
    <property type="term" value="P:lysine biosynthetic process via aminoadipic acid"/>
    <property type="evidence" value="ECO:0007669"/>
    <property type="project" value="TreeGrafter"/>
</dbReference>
<reference evidence="3" key="2">
    <citation type="journal article" date="2024" name="Plant">
        <title>Genomic evolution and insights into agronomic trait innovations of Sesamum species.</title>
        <authorList>
            <person name="Miao H."/>
            <person name="Wang L."/>
            <person name="Qu L."/>
            <person name="Liu H."/>
            <person name="Sun Y."/>
            <person name="Le M."/>
            <person name="Wang Q."/>
            <person name="Wei S."/>
            <person name="Zheng Y."/>
            <person name="Lin W."/>
            <person name="Duan Y."/>
            <person name="Cao H."/>
            <person name="Xiong S."/>
            <person name="Wang X."/>
            <person name="Wei L."/>
            <person name="Li C."/>
            <person name="Ma Q."/>
            <person name="Ju M."/>
            <person name="Zhao R."/>
            <person name="Li G."/>
            <person name="Mu C."/>
            <person name="Tian Q."/>
            <person name="Mei H."/>
            <person name="Zhang T."/>
            <person name="Gao T."/>
            <person name="Zhang H."/>
        </authorList>
    </citation>
    <scope>NUCLEOTIDE SEQUENCE</scope>
    <source>
        <strain evidence="3">G01</strain>
    </source>
</reference>
<evidence type="ECO:0000259" key="2">
    <source>
        <dbReference type="SMART" id="SM01003"/>
    </source>
</evidence>
<dbReference type="PANTHER" id="PTHR11133:SF22">
    <property type="entry name" value="ALPHA-AMINOADIPIC SEMIALDEHYDE SYNTHASE, MITOCHONDRIAL"/>
    <property type="match status" value="1"/>
</dbReference>
<dbReference type="EMBL" id="JACGWK010000008">
    <property type="protein sequence ID" value="KAL0338829.1"/>
    <property type="molecule type" value="Genomic_DNA"/>
</dbReference>
<dbReference type="GO" id="GO:0005737">
    <property type="term" value="C:cytoplasm"/>
    <property type="evidence" value="ECO:0007669"/>
    <property type="project" value="TreeGrafter"/>
</dbReference>
<dbReference type="Gene3D" id="3.40.50.720">
    <property type="entry name" value="NAD(P)-binding Rossmann-like Domain"/>
    <property type="match status" value="1"/>
</dbReference>
<dbReference type="AlphaFoldDB" id="A0AAW2N7I7"/>
<dbReference type="SMART" id="SM01003">
    <property type="entry name" value="AlaDh_PNT_N"/>
    <property type="match status" value="1"/>
</dbReference>
<name>A0AAW2N7I7_9LAMI</name>
<dbReference type="SUPFAM" id="SSF52283">
    <property type="entry name" value="Formate/glycerate dehydrogenase catalytic domain-like"/>
    <property type="match status" value="1"/>
</dbReference>
<evidence type="ECO:0000313" key="3">
    <source>
        <dbReference type="EMBL" id="KAL0338829.1"/>
    </source>
</evidence>
<feature type="domain" description="Alanine dehydrogenase/pyridine nucleotide transhydrogenase N-terminal" evidence="2">
    <location>
        <begin position="8"/>
        <end position="99"/>
    </location>
</feature>
<protein>
    <submittedName>
        <fullName evidence="3">Alpha-aminoadipic semialdehyde synthase</fullName>
    </submittedName>
</protein>
<sequence length="101" mass="10900">MLGNGVVGILSESTNKWERRVPLTPAHCARLLHGGSGKTGVARIIVQPSTKRIHHDALYEDVGCEISEDLSECGLILGIQTPQVVRLLLLLTSSMTILLNS</sequence>
<reference evidence="3" key="1">
    <citation type="submission" date="2020-06" db="EMBL/GenBank/DDBJ databases">
        <authorList>
            <person name="Li T."/>
            <person name="Hu X."/>
            <person name="Zhang T."/>
            <person name="Song X."/>
            <person name="Zhang H."/>
            <person name="Dai N."/>
            <person name="Sheng W."/>
            <person name="Hou X."/>
            <person name="Wei L."/>
        </authorList>
    </citation>
    <scope>NUCLEOTIDE SEQUENCE</scope>
    <source>
        <strain evidence="3">G01</strain>
        <tissue evidence="3">Leaf</tissue>
    </source>
</reference>
<organism evidence="3">
    <name type="scientific">Sesamum angustifolium</name>
    <dbReference type="NCBI Taxonomy" id="2727405"/>
    <lineage>
        <taxon>Eukaryota</taxon>
        <taxon>Viridiplantae</taxon>
        <taxon>Streptophyta</taxon>
        <taxon>Embryophyta</taxon>
        <taxon>Tracheophyta</taxon>
        <taxon>Spermatophyta</taxon>
        <taxon>Magnoliopsida</taxon>
        <taxon>eudicotyledons</taxon>
        <taxon>Gunneridae</taxon>
        <taxon>Pentapetalae</taxon>
        <taxon>asterids</taxon>
        <taxon>lamiids</taxon>
        <taxon>Lamiales</taxon>
        <taxon>Pedaliaceae</taxon>
        <taxon>Sesamum</taxon>
    </lineage>
</organism>
<dbReference type="Pfam" id="PF05222">
    <property type="entry name" value="AlaDh_PNT_N"/>
    <property type="match status" value="1"/>
</dbReference>
<dbReference type="InterPro" id="IPR051168">
    <property type="entry name" value="AASS"/>
</dbReference>
<evidence type="ECO:0000256" key="1">
    <source>
        <dbReference type="ARBA" id="ARBA00023002"/>
    </source>
</evidence>
<accession>A0AAW2N7I7</accession>
<comment type="caution">
    <text evidence="3">The sequence shown here is derived from an EMBL/GenBank/DDBJ whole genome shotgun (WGS) entry which is preliminary data.</text>
</comment>
<proteinExistence type="predicted"/>
<keyword evidence="1" id="KW-0560">Oxidoreductase</keyword>
<dbReference type="InterPro" id="IPR007886">
    <property type="entry name" value="AlaDH/PNT_N"/>
</dbReference>
<dbReference type="GO" id="GO:0004753">
    <property type="term" value="F:saccharopine dehydrogenase activity"/>
    <property type="evidence" value="ECO:0007669"/>
    <property type="project" value="TreeGrafter"/>
</dbReference>